<sequence>MASLHDNIPEYSYFKSEVLRAETEVESLFEKLIICLRNRKDILLNKLKELRGNYRRASINQRQFTTEIKQTTELVENIFPTEFLDDGDSNDITEENSSQFNNNKQILFDFDTTLFEKVRNFGEITVSNICVSNLPAAKYKGKITPVMSVGRIANSADGQFNSSWGVAIDYASNNMYIADHINGRVQVFDNGGRYMFKFGDKNGPGNMGLPTCIAISQKRVFVGQQSFGCLLVYDLDGNFINQIGSQGSGISELNDPRGLAIDVVTGDIYVCDHYNNRIQIFSEYAVSTFGHDTMVSPLQLV</sequence>
<dbReference type="PANTHER" id="PTHR24104">
    <property type="entry name" value="E3 UBIQUITIN-PROTEIN LIGASE NHLRC1-RELATED"/>
    <property type="match status" value="1"/>
</dbReference>
<evidence type="ECO:0000313" key="4">
    <source>
        <dbReference type="EMBL" id="KAI6650744.1"/>
    </source>
</evidence>
<keyword evidence="3" id="KW-0175">Coiled coil</keyword>
<feature type="repeat" description="NHL" evidence="2">
    <location>
        <begin position="155"/>
        <end position="191"/>
    </location>
</feature>
<dbReference type="Pfam" id="PF01436">
    <property type="entry name" value="NHL"/>
    <property type="match status" value="1"/>
</dbReference>
<evidence type="ECO:0000256" key="1">
    <source>
        <dbReference type="ARBA" id="ARBA00022737"/>
    </source>
</evidence>
<dbReference type="InterPro" id="IPR011042">
    <property type="entry name" value="6-blade_b-propeller_TolB-like"/>
</dbReference>
<keyword evidence="5" id="KW-1185">Reference proteome</keyword>
<reference evidence="4 5" key="1">
    <citation type="journal article" date="2023" name="BMC Biol.">
        <title>The compact genome of the sponge Oopsacas minuta (Hexactinellida) is lacking key metazoan core genes.</title>
        <authorList>
            <person name="Santini S."/>
            <person name="Schenkelaars Q."/>
            <person name="Jourda C."/>
            <person name="Duchesne M."/>
            <person name="Belahbib H."/>
            <person name="Rocher C."/>
            <person name="Selva M."/>
            <person name="Riesgo A."/>
            <person name="Vervoort M."/>
            <person name="Leys S.P."/>
            <person name="Kodjabachian L."/>
            <person name="Le Bivic A."/>
            <person name="Borchiellini C."/>
            <person name="Claverie J.M."/>
            <person name="Renard E."/>
        </authorList>
    </citation>
    <scope>NUCLEOTIDE SEQUENCE [LARGE SCALE GENOMIC DNA]</scope>
    <source>
        <strain evidence="4">SPO-2</strain>
    </source>
</reference>
<evidence type="ECO:0000256" key="3">
    <source>
        <dbReference type="SAM" id="Coils"/>
    </source>
</evidence>
<comment type="caution">
    <text evidence="4">The sequence shown here is derived from an EMBL/GenBank/DDBJ whole genome shotgun (WGS) entry which is preliminary data.</text>
</comment>
<name>A0AAV7JPK2_9METZ</name>
<dbReference type="EMBL" id="JAKMXF010000310">
    <property type="protein sequence ID" value="KAI6650744.1"/>
    <property type="molecule type" value="Genomic_DNA"/>
</dbReference>
<accession>A0AAV7JPK2</accession>
<dbReference type="CDD" id="cd05819">
    <property type="entry name" value="NHL"/>
    <property type="match status" value="1"/>
</dbReference>
<dbReference type="PROSITE" id="PS51125">
    <property type="entry name" value="NHL"/>
    <property type="match status" value="2"/>
</dbReference>
<feature type="repeat" description="NHL" evidence="2">
    <location>
        <begin position="240"/>
        <end position="284"/>
    </location>
</feature>
<dbReference type="InterPro" id="IPR001258">
    <property type="entry name" value="NHL_repeat"/>
</dbReference>
<dbReference type="GO" id="GO:0000209">
    <property type="term" value="P:protein polyubiquitination"/>
    <property type="evidence" value="ECO:0007669"/>
    <property type="project" value="TreeGrafter"/>
</dbReference>
<dbReference type="InterPro" id="IPR050952">
    <property type="entry name" value="TRIM-NHL_E3_ligases"/>
</dbReference>
<keyword evidence="1" id="KW-0677">Repeat</keyword>
<dbReference type="Proteomes" id="UP001165289">
    <property type="component" value="Unassembled WGS sequence"/>
</dbReference>
<dbReference type="Gene3D" id="2.120.10.30">
    <property type="entry name" value="TolB, C-terminal domain"/>
    <property type="match status" value="2"/>
</dbReference>
<organism evidence="4 5">
    <name type="scientific">Oopsacas minuta</name>
    <dbReference type="NCBI Taxonomy" id="111878"/>
    <lineage>
        <taxon>Eukaryota</taxon>
        <taxon>Metazoa</taxon>
        <taxon>Porifera</taxon>
        <taxon>Hexactinellida</taxon>
        <taxon>Hexasterophora</taxon>
        <taxon>Lyssacinosida</taxon>
        <taxon>Leucopsacidae</taxon>
        <taxon>Oopsacas</taxon>
    </lineage>
</organism>
<evidence type="ECO:0000313" key="5">
    <source>
        <dbReference type="Proteomes" id="UP001165289"/>
    </source>
</evidence>
<gene>
    <name evidence="4" type="ORF">LOD99_7795</name>
</gene>
<dbReference type="SUPFAM" id="SSF63825">
    <property type="entry name" value="YWTD domain"/>
    <property type="match status" value="1"/>
</dbReference>
<evidence type="ECO:0000256" key="2">
    <source>
        <dbReference type="PROSITE-ProRule" id="PRU00504"/>
    </source>
</evidence>
<dbReference type="PANTHER" id="PTHR24104:SF25">
    <property type="entry name" value="PROTEIN LIN-41"/>
    <property type="match status" value="1"/>
</dbReference>
<dbReference type="GO" id="GO:0043161">
    <property type="term" value="P:proteasome-mediated ubiquitin-dependent protein catabolic process"/>
    <property type="evidence" value="ECO:0007669"/>
    <property type="project" value="TreeGrafter"/>
</dbReference>
<dbReference type="GO" id="GO:0008270">
    <property type="term" value="F:zinc ion binding"/>
    <property type="evidence" value="ECO:0007669"/>
    <property type="project" value="UniProtKB-KW"/>
</dbReference>
<dbReference type="GO" id="GO:0061630">
    <property type="term" value="F:ubiquitin protein ligase activity"/>
    <property type="evidence" value="ECO:0007669"/>
    <property type="project" value="TreeGrafter"/>
</dbReference>
<feature type="coiled-coil region" evidence="3">
    <location>
        <begin position="33"/>
        <end position="60"/>
    </location>
</feature>
<protein>
    <submittedName>
        <fullName evidence="4">Cell surface protein</fullName>
    </submittedName>
</protein>
<proteinExistence type="predicted"/>
<dbReference type="AlphaFoldDB" id="A0AAV7JPK2"/>